<dbReference type="GO" id="GO:0016705">
    <property type="term" value="F:oxidoreductase activity, acting on paired donors, with incorporation or reduction of molecular oxygen"/>
    <property type="evidence" value="ECO:0007669"/>
    <property type="project" value="InterPro"/>
</dbReference>
<dbReference type="GO" id="GO:0005506">
    <property type="term" value="F:iron ion binding"/>
    <property type="evidence" value="ECO:0007669"/>
    <property type="project" value="InterPro"/>
</dbReference>
<dbReference type="OrthoDB" id="2789670at2759"/>
<evidence type="ECO:0000256" key="2">
    <source>
        <dbReference type="ARBA" id="ARBA00005179"/>
    </source>
</evidence>
<keyword evidence="4 9" id="KW-0349">Heme</keyword>
<evidence type="ECO:0000313" key="11">
    <source>
        <dbReference type="EMBL" id="KAF7358919.1"/>
    </source>
</evidence>
<dbReference type="InterPro" id="IPR050364">
    <property type="entry name" value="Cytochrome_P450_fung"/>
</dbReference>
<evidence type="ECO:0000256" key="4">
    <source>
        <dbReference type="ARBA" id="ARBA00022617"/>
    </source>
</evidence>
<keyword evidence="6 10" id="KW-0560">Oxidoreductase</keyword>
<dbReference type="AlphaFoldDB" id="A0A8H6YH80"/>
<evidence type="ECO:0000256" key="6">
    <source>
        <dbReference type="ARBA" id="ARBA00023002"/>
    </source>
</evidence>
<organism evidence="11 12">
    <name type="scientific">Mycena sanguinolenta</name>
    <dbReference type="NCBI Taxonomy" id="230812"/>
    <lineage>
        <taxon>Eukaryota</taxon>
        <taxon>Fungi</taxon>
        <taxon>Dikarya</taxon>
        <taxon>Basidiomycota</taxon>
        <taxon>Agaricomycotina</taxon>
        <taxon>Agaricomycetes</taxon>
        <taxon>Agaricomycetidae</taxon>
        <taxon>Agaricales</taxon>
        <taxon>Marasmiineae</taxon>
        <taxon>Mycenaceae</taxon>
        <taxon>Mycena</taxon>
    </lineage>
</organism>
<evidence type="ECO:0000256" key="5">
    <source>
        <dbReference type="ARBA" id="ARBA00022723"/>
    </source>
</evidence>
<dbReference type="SUPFAM" id="SSF48264">
    <property type="entry name" value="Cytochrome P450"/>
    <property type="match status" value="1"/>
</dbReference>
<evidence type="ECO:0000256" key="1">
    <source>
        <dbReference type="ARBA" id="ARBA00001971"/>
    </source>
</evidence>
<dbReference type="PRINTS" id="PR00463">
    <property type="entry name" value="EP450I"/>
</dbReference>
<dbReference type="GO" id="GO:0004497">
    <property type="term" value="F:monooxygenase activity"/>
    <property type="evidence" value="ECO:0007669"/>
    <property type="project" value="UniProtKB-KW"/>
</dbReference>
<comment type="similarity">
    <text evidence="3 10">Belongs to the cytochrome P450 family.</text>
</comment>
<evidence type="ECO:0000256" key="10">
    <source>
        <dbReference type="RuleBase" id="RU000461"/>
    </source>
</evidence>
<dbReference type="CDD" id="cd11065">
    <property type="entry name" value="CYP64-like"/>
    <property type="match status" value="1"/>
</dbReference>
<dbReference type="InterPro" id="IPR002401">
    <property type="entry name" value="Cyt_P450_E_grp-I"/>
</dbReference>
<comment type="cofactor">
    <cofactor evidence="1 9">
        <name>heme</name>
        <dbReference type="ChEBI" id="CHEBI:30413"/>
    </cofactor>
</comment>
<evidence type="ECO:0000256" key="3">
    <source>
        <dbReference type="ARBA" id="ARBA00010617"/>
    </source>
</evidence>
<dbReference type="GO" id="GO:0020037">
    <property type="term" value="F:heme binding"/>
    <property type="evidence" value="ECO:0007669"/>
    <property type="project" value="InterPro"/>
</dbReference>
<proteinExistence type="inferred from homology"/>
<feature type="binding site" description="axial binding residue" evidence="9">
    <location>
        <position position="430"/>
    </location>
    <ligand>
        <name>heme</name>
        <dbReference type="ChEBI" id="CHEBI:30413"/>
    </ligand>
    <ligandPart>
        <name>Fe</name>
        <dbReference type="ChEBI" id="CHEBI:18248"/>
    </ligandPart>
</feature>
<dbReference type="PANTHER" id="PTHR46300:SF7">
    <property type="entry name" value="P450, PUTATIVE (EUROFUNG)-RELATED"/>
    <property type="match status" value="1"/>
</dbReference>
<dbReference type="Gene3D" id="1.10.630.10">
    <property type="entry name" value="Cytochrome P450"/>
    <property type="match status" value="1"/>
</dbReference>
<reference evidence="11" key="1">
    <citation type="submission" date="2020-05" db="EMBL/GenBank/DDBJ databases">
        <title>Mycena genomes resolve the evolution of fungal bioluminescence.</title>
        <authorList>
            <person name="Tsai I.J."/>
        </authorList>
    </citation>
    <scope>NUCLEOTIDE SEQUENCE</scope>
    <source>
        <strain evidence="11">160909Yilan</strain>
    </source>
</reference>
<keyword evidence="7 9" id="KW-0408">Iron</keyword>
<dbReference type="EMBL" id="JACAZH010000009">
    <property type="protein sequence ID" value="KAF7358919.1"/>
    <property type="molecule type" value="Genomic_DNA"/>
</dbReference>
<evidence type="ECO:0000256" key="8">
    <source>
        <dbReference type="ARBA" id="ARBA00023033"/>
    </source>
</evidence>
<dbReference type="InterPro" id="IPR036396">
    <property type="entry name" value="Cyt_P450_sf"/>
</dbReference>
<evidence type="ECO:0000256" key="7">
    <source>
        <dbReference type="ARBA" id="ARBA00023004"/>
    </source>
</evidence>
<keyword evidence="12" id="KW-1185">Reference proteome</keyword>
<accession>A0A8H6YH80</accession>
<dbReference type="PROSITE" id="PS00086">
    <property type="entry name" value="CYTOCHROME_P450"/>
    <property type="match status" value="1"/>
</dbReference>
<comment type="caution">
    <text evidence="11">The sequence shown here is derived from an EMBL/GenBank/DDBJ whole genome shotgun (WGS) entry which is preliminary data.</text>
</comment>
<evidence type="ECO:0000313" key="12">
    <source>
        <dbReference type="Proteomes" id="UP000623467"/>
    </source>
</evidence>
<name>A0A8H6YH80_9AGAR</name>
<dbReference type="Proteomes" id="UP000623467">
    <property type="component" value="Unassembled WGS sequence"/>
</dbReference>
<gene>
    <name evidence="11" type="ORF">MSAN_01232300</name>
</gene>
<comment type="pathway">
    <text evidence="2">Secondary metabolite biosynthesis.</text>
</comment>
<dbReference type="InterPro" id="IPR017972">
    <property type="entry name" value="Cyt_P450_CS"/>
</dbReference>
<evidence type="ECO:0000256" key="9">
    <source>
        <dbReference type="PIRSR" id="PIRSR602401-1"/>
    </source>
</evidence>
<keyword evidence="5 9" id="KW-0479">Metal-binding</keyword>
<sequence length="498" mass="55267">MTAPFLEPSRIVPWGAVSVVALVGIGSWHYMRGRKAPPLPPGPRGLPLIGNLLDAPTEKHWVKFAELGDIWGDILSLNVFGQTMIIVNSVKVAEDLLDVRGANFSERPVIPMGGELCGFNNALILSQPQRQNSLPLISTEVQKLLSHIASNQAALIDDIRRMTGGIALRIAYGYQLQEGPERDPLLQMFETTGHNFSQSTAPGAFLVDLIPILRHWPEWLPGGGFHTTARRWSKQLHETVNAGLEYVRNQMNVGTAETSFVSTLLEEKSHEDYLVKWAAASIEEAGSDTTAAQLEAFFLAMSIYPDVQMAAQEELERVVGRDRLPDLSDRAQLPYINALCKEVFRWHVASPTGVPHRTHEEYIYLRDGNSDPMLIPKDSLIIANIWKMTHDPERYADPLIFNPSRFITTDGKEAEMDPSRICFGYGRRICPGKLLADNIVFLTCSAILSVFKIFKALENGVVVEPELGQMSGTVSHPLPFKCVVEPRDARALALIRSG</sequence>
<dbReference type="InterPro" id="IPR001128">
    <property type="entry name" value="Cyt_P450"/>
</dbReference>
<dbReference type="Pfam" id="PF00067">
    <property type="entry name" value="p450"/>
    <property type="match status" value="1"/>
</dbReference>
<protein>
    <submittedName>
        <fullName evidence="11">Cytochrome P450</fullName>
    </submittedName>
</protein>
<keyword evidence="8 10" id="KW-0503">Monooxygenase</keyword>
<dbReference type="PANTHER" id="PTHR46300">
    <property type="entry name" value="P450, PUTATIVE (EUROFUNG)-RELATED-RELATED"/>
    <property type="match status" value="1"/>
</dbReference>